<dbReference type="EMBL" id="UINC01040621">
    <property type="protein sequence ID" value="SVB40749.1"/>
    <property type="molecule type" value="Genomic_DNA"/>
</dbReference>
<organism evidence="1">
    <name type="scientific">marine metagenome</name>
    <dbReference type="NCBI Taxonomy" id="408172"/>
    <lineage>
        <taxon>unclassified sequences</taxon>
        <taxon>metagenomes</taxon>
        <taxon>ecological metagenomes</taxon>
    </lineage>
</organism>
<evidence type="ECO:0008006" key="2">
    <source>
        <dbReference type="Google" id="ProtNLM"/>
    </source>
</evidence>
<proteinExistence type="predicted"/>
<dbReference type="Pfam" id="PF12893">
    <property type="entry name" value="Lumazine_bd_2"/>
    <property type="match status" value="1"/>
</dbReference>
<sequence>MTALNSKSGSIVEIEKVIRTYFDLLYKGDKDLIETVFLPEANVSSLSNGKIVKIDMDGFRKRIAERQSPESIGEIRDDKIISIDMSSPTTAMVKVKCNILHNNYIDYLSLFKVSGKWRIISKVFHMNPGI</sequence>
<dbReference type="InterPro" id="IPR032710">
    <property type="entry name" value="NTF2-like_dom_sf"/>
</dbReference>
<dbReference type="SUPFAM" id="SSF54427">
    <property type="entry name" value="NTF2-like"/>
    <property type="match status" value="1"/>
</dbReference>
<accession>A0A382DRC0</accession>
<evidence type="ECO:0000313" key="1">
    <source>
        <dbReference type="EMBL" id="SVB40749.1"/>
    </source>
</evidence>
<gene>
    <name evidence="1" type="ORF">METZ01_LOCUS193603</name>
</gene>
<protein>
    <recommendedName>
        <fullName evidence="2">Nuclear transport factor 2 family protein</fullName>
    </recommendedName>
</protein>
<reference evidence="1" key="1">
    <citation type="submission" date="2018-05" db="EMBL/GenBank/DDBJ databases">
        <authorList>
            <person name="Lanie J.A."/>
            <person name="Ng W.-L."/>
            <person name="Kazmierczak K.M."/>
            <person name="Andrzejewski T.M."/>
            <person name="Davidsen T.M."/>
            <person name="Wayne K.J."/>
            <person name="Tettelin H."/>
            <person name="Glass J.I."/>
            <person name="Rusch D."/>
            <person name="Podicherti R."/>
            <person name="Tsui H.-C.T."/>
            <person name="Winkler M.E."/>
        </authorList>
    </citation>
    <scope>NUCLEOTIDE SEQUENCE</scope>
</reference>
<dbReference type="Gene3D" id="3.10.450.50">
    <property type="match status" value="1"/>
</dbReference>
<dbReference type="AlphaFoldDB" id="A0A382DRC0"/>
<dbReference type="InterPro" id="IPR039437">
    <property type="entry name" value="FrzH/put_lumazine-bd"/>
</dbReference>
<name>A0A382DRC0_9ZZZZ</name>